<dbReference type="GeneID" id="106804751"/>
<dbReference type="PRINTS" id="PR00259">
    <property type="entry name" value="TMFOUR"/>
</dbReference>
<evidence type="ECO:0000313" key="8">
    <source>
        <dbReference type="Proteomes" id="UP000695022"/>
    </source>
</evidence>
<sequence length="308" mass="35119">MKQPDVEKQEENGARDDGKSSSQRHHRHPSKKKIMDRKETKKKTYVSLIIKYFMFFSNFIFLVFGGFFSGIGLYAFADKGKAIGDALDVLLDPAIPMMIAGAIMFIVSFLGCMGSLRENVCLLKSYAYIMIFIFLSTVMLGALIFILFFSDARSSSLTPDNLLRKAIVKYRDDEDLQDLIDAMQTKFQCCGVGPNGFRDWNINPYFNCSGVNLSVEKCGVPYSCCRHKENEMINVMCGFHTTDRLELEVRDKIYTDGCYPVIMQWMESNALIFGGCAFGIIIPMLLGIFLSLRLVTQIQDQRARWKYR</sequence>
<dbReference type="InterPro" id="IPR008952">
    <property type="entry name" value="Tetraspanin_EC2_sf"/>
</dbReference>
<evidence type="ECO:0000256" key="4">
    <source>
        <dbReference type="ARBA" id="ARBA00022989"/>
    </source>
</evidence>
<evidence type="ECO:0000256" key="1">
    <source>
        <dbReference type="ARBA" id="ARBA00004141"/>
    </source>
</evidence>
<dbReference type="InterPro" id="IPR018499">
    <property type="entry name" value="Tetraspanin/Peripherin"/>
</dbReference>
<protein>
    <recommendedName>
        <fullName evidence="6">Tetraspanin</fullName>
    </recommendedName>
</protein>
<evidence type="ECO:0000256" key="7">
    <source>
        <dbReference type="SAM" id="MobiDB-lite"/>
    </source>
</evidence>
<keyword evidence="3 6" id="KW-0812">Transmembrane</keyword>
<comment type="similarity">
    <text evidence="2 6">Belongs to the tetraspanin (TM4SF) family.</text>
</comment>
<name>A0ABM1DNP2_PRICU</name>
<dbReference type="PROSITE" id="PS00421">
    <property type="entry name" value="TM4_1"/>
    <property type="match status" value="1"/>
</dbReference>
<gene>
    <name evidence="9" type="primary">LOC106804751</name>
</gene>
<organism evidence="8 9">
    <name type="scientific">Priapulus caudatus</name>
    <name type="common">Priapulid worm</name>
    <dbReference type="NCBI Taxonomy" id="37621"/>
    <lineage>
        <taxon>Eukaryota</taxon>
        <taxon>Metazoa</taxon>
        <taxon>Ecdysozoa</taxon>
        <taxon>Scalidophora</taxon>
        <taxon>Priapulida</taxon>
        <taxon>Priapulimorpha</taxon>
        <taxon>Priapulimorphida</taxon>
        <taxon>Priapulidae</taxon>
        <taxon>Priapulus</taxon>
    </lineage>
</organism>
<evidence type="ECO:0000256" key="5">
    <source>
        <dbReference type="ARBA" id="ARBA00023136"/>
    </source>
</evidence>
<comment type="subcellular location">
    <subcellularLocation>
        <location evidence="1 6">Membrane</location>
        <topology evidence="1 6">Multi-pass membrane protein</topology>
    </subcellularLocation>
</comment>
<feature type="transmembrane region" description="Helical" evidence="6">
    <location>
        <begin position="97"/>
        <end position="116"/>
    </location>
</feature>
<dbReference type="Proteomes" id="UP000695022">
    <property type="component" value="Unplaced"/>
</dbReference>
<evidence type="ECO:0000256" key="2">
    <source>
        <dbReference type="ARBA" id="ARBA00006840"/>
    </source>
</evidence>
<feature type="transmembrane region" description="Helical" evidence="6">
    <location>
        <begin position="128"/>
        <end position="149"/>
    </location>
</feature>
<feature type="region of interest" description="Disordered" evidence="7">
    <location>
        <begin position="1"/>
        <end position="38"/>
    </location>
</feature>
<dbReference type="PIRSF" id="PIRSF002419">
    <property type="entry name" value="Tetraspanin"/>
    <property type="match status" value="1"/>
</dbReference>
<dbReference type="InterPro" id="IPR018503">
    <property type="entry name" value="Tetraspanin_CS"/>
</dbReference>
<feature type="compositionally biased region" description="Basic and acidic residues" evidence="7">
    <location>
        <begin position="1"/>
        <end position="19"/>
    </location>
</feature>
<feature type="transmembrane region" description="Helical" evidence="6">
    <location>
        <begin position="270"/>
        <end position="295"/>
    </location>
</feature>
<keyword evidence="8" id="KW-1185">Reference proteome</keyword>
<proteinExistence type="inferred from homology"/>
<evidence type="ECO:0000313" key="9">
    <source>
        <dbReference type="RefSeq" id="XP_014661563.1"/>
    </source>
</evidence>
<dbReference type="Pfam" id="PF00335">
    <property type="entry name" value="Tetraspanin"/>
    <property type="match status" value="1"/>
</dbReference>
<dbReference type="PANTHER" id="PTHR19282:SF544">
    <property type="entry name" value="TETRASPANIN"/>
    <property type="match status" value="1"/>
</dbReference>
<dbReference type="Gene3D" id="1.10.1450.10">
    <property type="entry name" value="Tetraspanin"/>
    <property type="match status" value="1"/>
</dbReference>
<keyword evidence="4 6" id="KW-1133">Transmembrane helix</keyword>
<feature type="transmembrane region" description="Helical" evidence="6">
    <location>
        <begin position="52"/>
        <end position="77"/>
    </location>
</feature>
<evidence type="ECO:0000256" key="3">
    <source>
        <dbReference type="ARBA" id="ARBA00022692"/>
    </source>
</evidence>
<dbReference type="SUPFAM" id="SSF48652">
    <property type="entry name" value="Tetraspanin"/>
    <property type="match status" value="1"/>
</dbReference>
<feature type="compositionally biased region" description="Basic residues" evidence="7">
    <location>
        <begin position="22"/>
        <end position="38"/>
    </location>
</feature>
<accession>A0ABM1DNP2</accession>
<reference evidence="9" key="1">
    <citation type="submission" date="2025-08" db="UniProtKB">
        <authorList>
            <consortium name="RefSeq"/>
        </authorList>
    </citation>
    <scope>IDENTIFICATION</scope>
</reference>
<keyword evidence="5 6" id="KW-0472">Membrane</keyword>
<dbReference type="PANTHER" id="PTHR19282">
    <property type="entry name" value="TETRASPANIN"/>
    <property type="match status" value="1"/>
</dbReference>
<evidence type="ECO:0000256" key="6">
    <source>
        <dbReference type="RuleBase" id="RU361218"/>
    </source>
</evidence>
<dbReference type="InterPro" id="IPR000301">
    <property type="entry name" value="Tetraspanin_animals"/>
</dbReference>
<dbReference type="RefSeq" id="XP_014661563.1">
    <property type="nucleotide sequence ID" value="XM_014806077.1"/>
</dbReference>